<sequence>MDLPDDYLLREARFPELRDLLDSYASAGWTFTDTPEEAGPALQAYARYAVNVPGLLDAVIREIDDLLRVGLFSDEISDDVDVLPRISPPAGRTVEECLAVARNHLDRVRNGGSYERADLPQTDWEWGKHFYELGQLLGGYFHQYFSQEYGSHKAALDDYLSGSSREEQTHASEEIDRLLSMVASDSELSRVTKVLGLWVYPPQGLSLRHWLTDVRATIMRHLRSGS</sequence>
<dbReference type="Pfam" id="PF18593">
    <property type="entry name" value="CdiI_2"/>
    <property type="match status" value="1"/>
</dbReference>
<feature type="domain" description="CdiI immunity protein" evidence="1">
    <location>
        <begin position="130"/>
        <end position="217"/>
    </location>
</feature>
<dbReference type="RefSeq" id="WP_242766005.1">
    <property type="nucleotide sequence ID" value="NZ_JALDAY010000005.1"/>
</dbReference>
<protein>
    <submittedName>
        <fullName evidence="2">Contact-dependent growth inhibition system immunity protein</fullName>
    </submittedName>
</protein>
<evidence type="ECO:0000259" key="1">
    <source>
        <dbReference type="Pfam" id="PF18593"/>
    </source>
</evidence>
<reference evidence="2" key="1">
    <citation type="submission" date="2022-03" db="EMBL/GenBank/DDBJ databases">
        <title>Streptomyces 7R015 and 7R016 isolated from Barleria lupulina in Thailand.</title>
        <authorList>
            <person name="Kanchanasin P."/>
            <person name="Phongsopitanun W."/>
            <person name="Tanasupawat S."/>
        </authorList>
    </citation>
    <scope>NUCLEOTIDE SEQUENCE</scope>
    <source>
        <strain evidence="2">7R015</strain>
    </source>
</reference>
<dbReference type="InterPro" id="IPR041129">
    <property type="entry name" value="CdiI_2"/>
</dbReference>
<keyword evidence="3" id="KW-1185">Reference proteome</keyword>
<name>A0ABS9Y6E5_9ACTN</name>
<comment type="caution">
    <text evidence="2">The sequence shown here is derived from an EMBL/GenBank/DDBJ whole genome shotgun (WGS) entry which is preliminary data.</text>
</comment>
<proteinExistence type="predicted"/>
<evidence type="ECO:0000313" key="2">
    <source>
        <dbReference type="EMBL" id="MCI3272788.1"/>
    </source>
</evidence>
<dbReference type="Proteomes" id="UP001165269">
    <property type="component" value="Unassembled WGS sequence"/>
</dbReference>
<organism evidence="2 3">
    <name type="scientific">Streptomyces cylindrosporus</name>
    <dbReference type="NCBI Taxonomy" id="2927583"/>
    <lineage>
        <taxon>Bacteria</taxon>
        <taxon>Bacillati</taxon>
        <taxon>Actinomycetota</taxon>
        <taxon>Actinomycetes</taxon>
        <taxon>Kitasatosporales</taxon>
        <taxon>Streptomycetaceae</taxon>
        <taxon>Streptomyces</taxon>
    </lineage>
</organism>
<dbReference type="EMBL" id="JALDAY010000005">
    <property type="protein sequence ID" value="MCI3272788.1"/>
    <property type="molecule type" value="Genomic_DNA"/>
</dbReference>
<gene>
    <name evidence="2" type="ORF">MQP27_16900</name>
</gene>
<evidence type="ECO:0000313" key="3">
    <source>
        <dbReference type="Proteomes" id="UP001165269"/>
    </source>
</evidence>
<accession>A0ABS9Y6E5</accession>